<dbReference type="Proteomes" id="UP001140949">
    <property type="component" value="Unassembled WGS sequence"/>
</dbReference>
<protein>
    <submittedName>
        <fullName evidence="2">Uncharacterized protein</fullName>
    </submittedName>
</protein>
<evidence type="ECO:0000313" key="1">
    <source>
        <dbReference type="EMBL" id="KAJ6794392.1"/>
    </source>
</evidence>
<accession>A0AAX6DRH0</accession>
<name>A0AAX6DRH0_IRIPA</name>
<comment type="caution">
    <text evidence="2">The sequence shown here is derived from an EMBL/GenBank/DDBJ whole genome shotgun (WGS) entry which is preliminary data.</text>
</comment>
<dbReference type="AlphaFoldDB" id="A0AAX6DRH0"/>
<gene>
    <name evidence="1" type="ORF">M6B38_232290</name>
    <name evidence="2" type="ORF">M6B38_232295</name>
</gene>
<reference evidence="2" key="1">
    <citation type="journal article" date="2023" name="GigaByte">
        <title>Genome assembly of the bearded iris, Iris pallida Lam.</title>
        <authorList>
            <person name="Bruccoleri R.E."/>
            <person name="Oakeley E.J."/>
            <person name="Faust A.M.E."/>
            <person name="Altorfer M."/>
            <person name="Dessus-Babus S."/>
            <person name="Burckhardt D."/>
            <person name="Oertli M."/>
            <person name="Naumann U."/>
            <person name="Petersen F."/>
            <person name="Wong J."/>
        </authorList>
    </citation>
    <scope>NUCLEOTIDE SEQUENCE</scope>
    <source>
        <strain evidence="2">GSM-AAB239-AS_SAM_17_03QT</strain>
    </source>
</reference>
<proteinExistence type="predicted"/>
<evidence type="ECO:0000313" key="3">
    <source>
        <dbReference type="Proteomes" id="UP001140949"/>
    </source>
</evidence>
<dbReference type="EMBL" id="JANAVB010042420">
    <property type="protein sequence ID" value="KAJ6794393.1"/>
    <property type="molecule type" value="Genomic_DNA"/>
</dbReference>
<evidence type="ECO:0000313" key="2">
    <source>
        <dbReference type="EMBL" id="KAJ6794393.1"/>
    </source>
</evidence>
<dbReference type="EMBL" id="JANAVB010042420">
    <property type="protein sequence ID" value="KAJ6794392.1"/>
    <property type="molecule type" value="Genomic_DNA"/>
</dbReference>
<organism evidence="2 3">
    <name type="scientific">Iris pallida</name>
    <name type="common">Sweet iris</name>
    <dbReference type="NCBI Taxonomy" id="29817"/>
    <lineage>
        <taxon>Eukaryota</taxon>
        <taxon>Viridiplantae</taxon>
        <taxon>Streptophyta</taxon>
        <taxon>Embryophyta</taxon>
        <taxon>Tracheophyta</taxon>
        <taxon>Spermatophyta</taxon>
        <taxon>Magnoliopsida</taxon>
        <taxon>Liliopsida</taxon>
        <taxon>Asparagales</taxon>
        <taxon>Iridaceae</taxon>
        <taxon>Iridoideae</taxon>
        <taxon>Irideae</taxon>
        <taxon>Iris</taxon>
    </lineage>
</organism>
<keyword evidence="3" id="KW-1185">Reference proteome</keyword>
<sequence length="58" mass="6559">MTVYGVPPKLVPLCSFCFAELWVGLDQLIVIYFPTLFLDHFQCVTMTFKLGAQDQSVS</sequence>
<reference evidence="2" key="2">
    <citation type="submission" date="2023-04" db="EMBL/GenBank/DDBJ databases">
        <authorList>
            <person name="Bruccoleri R.E."/>
            <person name="Oakeley E.J."/>
            <person name="Faust A.-M."/>
            <person name="Dessus-Babus S."/>
            <person name="Altorfer M."/>
            <person name="Burckhardt D."/>
            <person name="Oertli M."/>
            <person name="Naumann U."/>
            <person name="Petersen F."/>
            <person name="Wong J."/>
        </authorList>
    </citation>
    <scope>NUCLEOTIDE SEQUENCE</scope>
    <source>
        <strain evidence="2">GSM-AAB239-AS_SAM_17_03QT</strain>
        <tissue evidence="2">Leaf</tissue>
    </source>
</reference>